<evidence type="ECO:0000259" key="5">
    <source>
        <dbReference type="Pfam" id="PF04935"/>
    </source>
</evidence>
<dbReference type="GO" id="GO:0042273">
    <property type="term" value="P:ribosomal large subunit biogenesis"/>
    <property type="evidence" value="ECO:0007669"/>
    <property type="project" value="TreeGrafter"/>
</dbReference>
<dbReference type="OrthoDB" id="444809at2759"/>
<protein>
    <submittedName>
        <fullName evidence="8">Ribosomal RNA-processing protein 14-C-like</fullName>
    </submittedName>
</protein>
<dbReference type="InterPro" id="IPR007019">
    <property type="entry name" value="SURF6"/>
</dbReference>
<name>A0A6P4XRP9_BRABE</name>
<feature type="domain" description="Ribosomal RNA-processing protein 14 N-terminal" evidence="6">
    <location>
        <begin position="7"/>
        <end position="62"/>
    </location>
</feature>
<evidence type="ECO:0000256" key="2">
    <source>
        <dbReference type="ARBA" id="ARBA00005904"/>
    </source>
</evidence>
<dbReference type="Proteomes" id="UP000515135">
    <property type="component" value="Unplaced"/>
</dbReference>
<dbReference type="PANTHER" id="PTHR14369:SF0">
    <property type="entry name" value="SURFEIT LOCUS PROTEIN 6"/>
    <property type="match status" value="1"/>
</dbReference>
<evidence type="ECO:0000256" key="1">
    <source>
        <dbReference type="ARBA" id="ARBA00004123"/>
    </source>
</evidence>
<keyword evidence="7" id="KW-1185">Reference proteome</keyword>
<accession>A0A6P4XRP9</accession>
<feature type="compositionally biased region" description="Basic residues" evidence="4">
    <location>
        <begin position="313"/>
        <end position="328"/>
    </location>
</feature>
<evidence type="ECO:0000313" key="8">
    <source>
        <dbReference type="RefSeq" id="XP_019619285.1"/>
    </source>
</evidence>
<dbReference type="KEGG" id="bbel:109466102"/>
<proteinExistence type="inferred from homology"/>
<dbReference type="InterPro" id="IPR029188">
    <property type="entry name" value="Rrp14_N"/>
</dbReference>
<gene>
    <name evidence="8" type="primary">LOC109466102</name>
</gene>
<evidence type="ECO:0000313" key="7">
    <source>
        <dbReference type="Proteomes" id="UP000515135"/>
    </source>
</evidence>
<dbReference type="GeneID" id="109466102"/>
<feature type="region of interest" description="Disordered" evidence="4">
    <location>
        <begin position="31"/>
        <end position="181"/>
    </location>
</feature>
<dbReference type="GO" id="GO:0003677">
    <property type="term" value="F:DNA binding"/>
    <property type="evidence" value="ECO:0007669"/>
    <property type="project" value="TreeGrafter"/>
</dbReference>
<dbReference type="GO" id="GO:0005730">
    <property type="term" value="C:nucleolus"/>
    <property type="evidence" value="ECO:0007669"/>
    <property type="project" value="TreeGrafter"/>
</dbReference>
<feature type="compositionally biased region" description="Basic and acidic residues" evidence="4">
    <location>
        <begin position="283"/>
        <end position="311"/>
    </location>
</feature>
<dbReference type="InterPro" id="IPR029190">
    <property type="entry name" value="Rrp14/SURF6_C"/>
</dbReference>
<dbReference type="Pfam" id="PF04935">
    <property type="entry name" value="SURF6"/>
    <property type="match status" value="1"/>
</dbReference>
<dbReference type="RefSeq" id="XP_019619285.1">
    <property type="nucleotide sequence ID" value="XM_019763726.1"/>
</dbReference>
<feature type="compositionally biased region" description="Acidic residues" evidence="4">
    <location>
        <begin position="71"/>
        <end position="85"/>
    </location>
</feature>
<dbReference type="Pfam" id="PF15459">
    <property type="entry name" value="RRP14"/>
    <property type="match status" value="1"/>
</dbReference>
<sequence>MATLMERLEQTNLYFKRMTDLIPPEIYFENNELKRKRQNKEKGGPLTKSAQRALHKKMRLDPNQYKTVTELQEDMAKEEEPDSDDEQVKAPSKKNKAQQNRSEKEELRQRLQAKIQQMKSVRKAPKPQDLATQRSKRQAKKEKQKQRKKMANKTGTQTKGKVFEEGTAAKKPDGTPVLNQEGKLVFSKFDFTSDVGGGKKKSKESPKHHLKKLLAKAEDKKQKIKDLKHEDLGKAHEVEQKSKWKSALQKAQGVKLKDDPELLKKSIKRKDQIKKKSKKQWKERKDQVEANIKKKQDKRRENLKARKEQKVSNKIKKAKKKGRVIPGF</sequence>
<evidence type="ECO:0000256" key="3">
    <source>
        <dbReference type="ARBA" id="ARBA00023242"/>
    </source>
</evidence>
<dbReference type="AlphaFoldDB" id="A0A6P4XRP9"/>
<evidence type="ECO:0000259" key="6">
    <source>
        <dbReference type="Pfam" id="PF15459"/>
    </source>
</evidence>
<comment type="subcellular location">
    <subcellularLocation>
        <location evidence="1">Nucleus</location>
    </subcellularLocation>
</comment>
<organism evidence="7 8">
    <name type="scientific">Branchiostoma belcheri</name>
    <name type="common">Amphioxus</name>
    <dbReference type="NCBI Taxonomy" id="7741"/>
    <lineage>
        <taxon>Eukaryota</taxon>
        <taxon>Metazoa</taxon>
        <taxon>Chordata</taxon>
        <taxon>Cephalochordata</taxon>
        <taxon>Leptocardii</taxon>
        <taxon>Amphioxiformes</taxon>
        <taxon>Branchiostomatidae</taxon>
        <taxon>Branchiostoma</taxon>
    </lineage>
</organism>
<dbReference type="GO" id="GO:0042274">
    <property type="term" value="P:ribosomal small subunit biogenesis"/>
    <property type="evidence" value="ECO:0007669"/>
    <property type="project" value="TreeGrafter"/>
</dbReference>
<comment type="similarity">
    <text evidence="2">Belongs to the SURF6 family.</text>
</comment>
<keyword evidence="3" id="KW-0539">Nucleus</keyword>
<feature type="compositionally biased region" description="Basic residues" evidence="4">
    <location>
        <begin position="134"/>
        <end position="151"/>
    </location>
</feature>
<feature type="compositionally biased region" description="Basic residues" evidence="4">
    <location>
        <begin position="265"/>
        <end position="282"/>
    </location>
</feature>
<feature type="compositionally biased region" description="Basic and acidic residues" evidence="4">
    <location>
        <begin position="227"/>
        <end position="242"/>
    </location>
</feature>
<dbReference type="PANTHER" id="PTHR14369">
    <property type="entry name" value="SURFEIT LOCUS PROTEIN 6"/>
    <property type="match status" value="1"/>
</dbReference>
<feature type="compositionally biased region" description="Basic and acidic residues" evidence="4">
    <location>
        <begin position="255"/>
        <end position="264"/>
    </location>
</feature>
<feature type="region of interest" description="Disordered" evidence="4">
    <location>
        <begin position="227"/>
        <end position="328"/>
    </location>
</feature>
<reference evidence="8" key="1">
    <citation type="submission" date="2025-08" db="UniProtKB">
        <authorList>
            <consortium name="RefSeq"/>
        </authorList>
    </citation>
    <scope>IDENTIFICATION</scope>
    <source>
        <tissue evidence="8">Gonad</tissue>
    </source>
</reference>
<feature type="domain" description="Ribosomal RNA-processing protein 14/surfeit locus protein 6 C-terminal" evidence="5">
    <location>
        <begin position="131"/>
        <end position="315"/>
    </location>
</feature>
<dbReference type="GO" id="GO:0003723">
    <property type="term" value="F:RNA binding"/>
    <property type="evidence" value="ECO:0007669"/>
    <property type="project" value="TreeGrafter"/>
</dbReference>
<feature type="compositionally biased region" description="Basic and acidic residues" evidence="4">
    <location>
        <begin position="161"/>
        <end position="173"/>
    </location>
</feature>
<evidence type="ECO:0000256" key="4">
    <source>
        <dbReference type="SAM" id="MobiDB-lite"/>
    </source>
</evidence>